<gene>
    <name evidence="2" type="ORF">PCANC_25194</name>
</gene>
<dbReference type="AlphaFoldDB" id="A0A2N5TTK3"/>
<protein>
    <submittedName>
        <fullName evidence="2">Uncharacterized protein</fullName>
    </submittedName>
</protein>
<evidence type="ECO:0000313" key="2">
    <source>
        <dbReference type="EMBL" id="PLW28814.1"/>
    </source>
</evidence>
<dbReference type="Proteomes" id="UP000235388">
    <property type="component" value="Unassembled WGS sequence"/>
</dbReference>
<name>A0A2N5TTK3_9BASI</name>
<sequence length="382" mass="42046">MVPFRNPKLRLPPKETQAQSTPTKLPGKPQSPLPNMITKPLSPSEPNKSNGANHKASNNQQVPSKHPSNDKESCCMDSPANQESNTNLLPAIDPIIDTMNNASHQTDQDQDKSQNGNLAQIPLPSLNNLDVLHNIFQLDNYHYSKALQILNMPTGTLGALVFGMMETVQECTSRCIPQPSSNLPTSIKPLIPTAKGLEDLDNDFKKEHLPPGFLEHDPAAQAKVLALVQDINKHVCGQVLDLLLYNVIDQDGKYMRTALVPTIDELALFIYQALDAGKAGKSDQAIEGKISALLRGQLAHLRIQTIDQLVHLETVRKSQWDIINGQLQQLKALGHMKAVRQKDYALFGKGKALFDTDKRAIGMPTKEEIHVLIKPNQSTSAS</sequence>
<reference evidence="2 3" key="1">
    <citation type="submission" date="2017-11" db="EMBL/GenBank/DDBJ databases">
        <title>De novo assembly and phasing of dikaryotic genomes from two isolates of Puccinia coronata f. sp. avenae, the causal agent of oat crown rust.</title>
        <authorList>
            <person name="Miller M.E."/>
            <person name="Zhang Y."/>
            <person name="Omidvar V."/>
            <person name="Sperschneider J."/>
            <person name="Schwessinger B."/>
            <person name="Raley C."/>
            <person name="Palmer J.M."/>
            <person name="Garnica D."/>
            <person name="Upadhyaya N."/>
            <person name="Rathjen J."/>
            <person name="Taylor J.M."/>
            <person name="Park R.F."/>
            <person name="Dodds P.N."/>
            <person name="Hirsch C.D."/>
            <person name="Kianian S.F."/>
            <person name="Figueroa M."/>
        </authorList>
    </citation>
    <scope>NUCLEOTIDE SEQUENCE [LARGE SCALE GENOMIC DNA]</scope>
    <source>
        <strain evidence="2">12NC29</strain>
    </source>
</reference>
<accession>A0A2N5TTK3</accession>
<dbReference type="OrthoDB" id="2497916at2759"/>
<evidence type="ECO:0000313" key="3">
    <source>
        <dbReference type="Proteomes" id="UP000235388"/>
    </source>
</evidence>
<comment type="caution">
    <text evidence="2">The sequence shown here is derived from an EMBL/GenBank/DDBJ whole genome shotgun (WGS) entry which is preliminary data.</text>
</comment>
<feature type="region of interest" description="Disordered" evidence="1">
    <location>
        <begin position="1"/>
        <end position="86"/>
    </location>
</feature>
<feature type="compositionally biased region" description="Polar residues" evidence="1">
    <location>
        <begin position="44"/>
        <end position="63"/>
    </location>
</feature>
<evidence type="ECO:0000256" key="1">
    <source>
        <dbReference type="SAM" id="MobiDB-lite"/>
    </source>
</evidence>
<organism evidence="2 3">
    <name type="scientific">Puccinia coronata f. sp. avenae</name>
    <dbReference type="NCBI Taxonomy" id="200324"/>
    <lineage>
        <taxon>Eukaryota</taxon>
        <taxon>Fungi</taxon>
        <taxon>Dikarya</taxon>
        <taxon>Basidiomycota</taxon>
        <taxon>Pucciniomycotina</taxon>
        <taxon>Pucciniomycetes</taxon>
        <taxon>Pucciniales</taxon>
        <taxon>Pucciniaceae</taxon>
        <taxon>Puccinia</taxon>
    </lineage>
</organism>
<keyword evidence="3" id="KW-1185">Reference proteome</keyword>
<dbReference type="EMBL" id="PGCJ01000431">
    <property type="protein sequence ID" value="PLW28814.1"/>
    <property type="molecule type" value="Genomic_DNA"/>
</dbReference>
<proteinExistence type="predicted"/>